<reference evidence="1 2" key="2">
    <citation type="journal article" date="2012" name="Eukaryot. Cell">
        <title>Genome update of Botrytis cinerea strains B05.10 and T4.</title>
        <authorList>
            <person name="Staats M."/>
            <person name="van Kan J.A."/>
        </authorList>
    </citation>
    <scope>NUCLEOTIDE SEQUENCE [LARGE SCALE GENOMIC DNA]</scope>
    <source>
        <strain evidence="1 2">B05.10</strain>
    </source>
</reference>
<dbReference type="Proteomes" id="UP000001798">
    <property type="component" value="Chromosome 11"/>
</dbReference>
<dbReference type="KEGG" id="bfu:BCIN_11g00950"/>
<dbReference type="RefSeq" id="XP_001546915.1">
    <property type="nucleotide sequence ID" value="XM_001546865.1"/>
</dbReference>
<dbReference type="OrthoDB" id="3543166at2759"/>
<name>A0A384JWM3_BOTFB</name>
<reference evidence="1 2" key="3">
    <citation type="journal article" date="2017" name="Mol. Plant Pathol.">
        <title>A gapless genome sequence of the fungus Botrytis cinerea.</title>
        <authorList>
            <person name="Van Kan J.A."/>
            <person name="Stassen J.H."/>
            <person name="Mosbach A."/>
            <person name="Van Der Lee T.A."/>
            <person name="Faino L."/>
            <person name="Farmer A.D."/>
            <person name="Papasotiriou D.G."/>
            <person name="Zhou S."/>
            <person name="Seidl M.F."/>
            <person name="Cottam E."/>
            <person name="Edel D."/>
            <person name="Hahn M."/>
            <person name="Schwartz D.C."/>
            <person name="Dietrich R.A."/>
            <person name="Widdison S."/>
            <person name="Scalliet G."/>
        </authorList>
    </citation>
    <scope>NUCLEOTIDE SEQUENCE [LARGE SCALE GENOMIC DNA]</scope>
    <source>
        <strain evidence="1 2">B05.10</strain>
    </source>
</reference>
<dbReference type="EMBL" id="CP009815">
    <property type="protein sequence ID" value="ATZ54754.1"/>
    <property type="molecule type" value="Genomic_DNA"/>
</dbReference>
<dbReference type="GeneID" id="5427383"/>
<evidence type="ECO:0000313" key="2">
    <source>
        <dbReference type="Proteomes" id="UP000001798"/>
    </source>
</evidence>
<keyword evidence="2" id="KW-1185">Reference proteome</keyword>
<dbReference type="VEuPathDB" id="FungiDB:Bcin11g00950"/>
<sequence>MSAPNEIVWLGKLFLFRLNNKVVDTFESSKKKFLKFESSKNKILKKFKNKKAKKVEVFEVVEVVEQVEVQQPTRIIHVRMEITKTCCPICGDRYEVVAQFRERLQAAGGADI</sequence>
<reference evidence="1 2" key="1">
    <citation type="journal article" date="2011" name="PLoS Genet.">
        <title>Genomic analysis of the necrotrophic fungal pathogens Sclerotinia sclerotiorum and Botrytis cinerea.</title>
        <authorList>
            <person name="Amselem J."/>
            <person name="Cuomo C.A."/>
            <person name="van Kan J.A."/>
            <person name="Viaud M."/>
            <person name="Benito E.P."/>
            <person name="Couloux A."/>
            <person name="Coutinho P.M."/>
            <person name="de Vries R.P."/>
            <person name="Dyer P.S."/>
            <person name="Fillinger S."/>
            <person name="Fournier E."/>
            <person name="Gout L."/>
            <person name="Hahn M."/>
            <person name="Kohn L."/>
            <person name="Lapalu N."/>
            <person name="Plummer K.M."/>
            <person name="Pradier J.M."/>
            <person name="Quevillon E."/>
            <person name="Sharon A."/>
            <person name="Simon A."/>
            <person name="ten Have A."/>
            <person name="Tudzynski B."/>
            <person name="Tudzynski P."/>
            <person name="Wincker P."/>
            <person name="Andrew M."/>
            <person name="Anthouard V."/>
            <person name="Beever R.E."/>
            <person name="Beffa R."/>
            <person name="Benoit I."/>
            <person name="Bouzid O."/>
            <person name="Brault B."/>
            <person name="Chen Z."/>
            <person name="Choquer M."/>
            <person name="Collemare J."/>
            <person name="Cotton P."/>
            <person name="Danchin E.G."/>
            <person name="Da Silva C."/>
            <person name="Gautier A."/>
            <person name="Giraud C."/>
            <person name="Giraud T."/>
            <person name="Gonzalez C."/>
            <person name="Grossetete S."/>
            <person name="Guldener U."/>
            <person name="Henrissat B."/>
            <person name="Howlett B.J."/>
            <person name="Kodira C."/>
            <person name="Kretschmer M."/>
            <person name="Lappartient A."/>
            <person name="Leroch M."/>
            <person name="Levis C."/>
            <person name="Mauceli E."/>
            <person name="Neuveglise C."/>
            <person name="Oeser B."/>
            <person name="Pearson M."/>
            <person name="Poulain J."/>
            <person name="Poussereau N."/>
            <person name="Quesneville H."/>
            <person name="Rascle C."/>
            <person name="Schumacher J."/>
            <person name="Segurens B."/>
            <person name="Sexton A."/>
            <person name="Silva E."/>
            <person name="Sirven C."/>
            <person name="Soanes D.M."/>
            <person name="Talbot N.J."/>
            <person name="Templeton M."/>
            <person name="Yandava C."/>
            <person name="Yarden O."/>
            <person name="Zeng Q."/>
            <person name="Rollins J.A."/>
            <person name="Lebrun M.H."/>
            <person name="Dickman M."/>
        </authorList>
    </citation>
    <scope>NUCLEOTIDE SEQUENCE [LARGE SCALE GENOMIC DNA]</scope>
    <source>
        <strain evidence="1 2">B05.10</strain>
    </source>
</reference>
<organism evidence="1 2">
    <name type="scientific">Botryotinia fuckeliana (strain B05.10)</name>
    <name type="common">Noble rot fungus</name>
    <name type="synonym">Botrytis cinerea</name>
    <dbReference type="NCBI Taxonomy" id="332648"/>
    <lineage>
        <taxon>Eukaryota</taxon>
        <taxon>Fungi</taxon>
        <taxon>Dikarya</taxon>
        <taxon>Ascomycota</taxon>
        <taxon>Pezizomycotina</taxon>
        <taxon>Leotiomycetes</taxon>
        <taxon>Helotiales</taxon>
        <taxon>Sclerotiniaceae</taxon>
        <taxon>Botrytis</taxon>
    </lineage>
</organism>
<gene>
    <name evidence="1" type="ORF">BCIN_11g00950</name>
</gene>
<proteinExistence type="predicted"/>
<evidence type="ECO:0000313" key="1">
    <source>
        <dbReference type="EMBL" id="ATZ54754.1"/>
    </source>
</evidence>
<dbReference type="AlphaFoldDB" id="A0A384JWM3"/>
<accession>A0A384JWM3</accession>
<protein>
    <submittedName>
        <fullName evidence="1">Uncharacterized protein</fullName>
    </submittedName>
</protein>